<feature type="transmembrane region" description="Helical" evidence="2">
    <location>
        <begin position="92"/>
        <end position="114"/>
    </location>
</feature>
<keyword evidence="2" id="KW-0812">Transmembrane</keyword>
<proteinExistence type="predicted"/>
<keyword evidence="2" id="KW-1133">Transmembrane helix</keyword>
<name>A0ABR4Z523_9NOCA</name>
<dbReference type="EMBL" id="JNFP01000078">
    <property type="protein sequence ID" value="KIA60154.1"/>
    <property type="molecule type" value="Genomic_DNA"/>
</dbReference>
<organism evidence="3 4">
    <name type="scientific">Nocardia vulneris</name>
    <dbReference type="NCBI Taxonomy" id="1141657"/>
    <lineage>
        <taxon>Bacteria</taxon>
        <taxon>Bacillati</taxon>
        <taxon>Actinomycetota</taxon>
        <taxon>Actinomycetes</taxon>
        <taxon>Mycobacteriales</taxon>
        <taxon>Nocardiaceae</taxon>
        <taxon>Nocardia</taxon>
    </lineage>
</organism>
<evidence type="ECO:0000313" key="4">
    <source>
        <dbReference type="Proteomes" id="UP000031364"/>
    </source>
</evidence>
<protein>
    <submittedName>
        <fullName evidence="3">Uncharacterized protein</fullName>
    </submittedName>
</protein>
<keyword evidence="2" id="KW-0472">Membrane</keyword>
<comment type="caution">
    <text evidence="3">The sequence shown here is derived from an EMBL/GenBank/DDBJ whole genome shotgun (WGS) entry which is preliminary data.</text>
</comment>
<evidence type="ECO:0000256" key="2">
    <source>
        <dbReference type="SAM" id="Phobius"/>
    </source>
</evidence>
<feature type="region of interest" description="Disordered" evidence="1">
    <location>
        <begin position="180"/>
        <end position="217"/>
    </location>
</feature>
<feature type="transmembrane region" description="Helical" evidence="2">
    <location>
        <begin position="134"/>
        <end position="156"/>
    </location>
</feature>
<evidence type="ECO:0000313" key="3">
    <source>
        <dbReference type="EMBL" id="KIA60154.1"/>
    </source>
</evidence>
<reference evidence="3 4" key="1">
    <citation type="journal article" date="2014" name="Int. J. Syst. Evol. Microbiol.">
        <title>Nocardia vulneris sp. nov., isolated from wounds of human patients in North America.</title>
        <authorList>
            <person name="Lasker B.A."/>
            <person name="Bell M."/>
            <person name="Klenk H.P."/>
            <person name="Sproer C."/>
            <person name="Schumann C."/>
            <person name="Schumann P."/>
            <person name="Brown J.M."/>
        </authorList>
    </citation>
    <scope>NUCLEOTIDE SEQUENCE [LARGE SCALE GENOMIC DNA]</scope>
    <source>
        <strain evidence="3 4">W9851</strain>
    </source>
</reference>
<feature type="transmembrane region" description="Helical" evidence="2">
    <location>
        <begin position="27"/>
        <end position="47"/>
    </location>
</feature>
<keyword evidence="4" id="KW-1185">Reference proteome</keyword>
<sequence length="217" mass="23177">MEALMNVDDNVAADRGPALRIPRSRGALGGLAVLLLGIWGALIPFLGPYFDFAFTPDDSWVWTSARGWLEVLPGVVAIVGGFLMLTSRNRLVAGFGGWLAAAAGLWFVVGPFLADLLNLGALGEPVASSDLKRALLQLTFFYGLGALILFFAATSLGRLSVRSARDIAFARREVDARTTRPDDRGVVVAPEPVRTTDRPAFEPQPRLHKPGLGGGHA</sequence>
<feature type="transmembrane region" description="Helical" evidence="2">
    <location>
        <begin position="67"/>
        <end position="85"/>
    </location>
</feature>
<evidence type="ECO:0000256" key="1">
    <source>
        <dbReference type="SAM" id="MobiDB-lite"/>
    </source>
</evidence>
<gene>
    <name evidence="3" type="ORF">FG87_38850</name>
</gene>
<accession>A0ABR4Z523</accession>
<dbReference type="Proteomes" id="UP000031364">
    <property type="component" value="Unassembled WGS sequence"/>
</dbReference>